<feature type="compositionally biased region" description="Low complexity" evidence="3">
    <location>
        <begin position="34"/>
        <end position="49"/>
    </location>
</feature>
<evidence type="ECO:0000256" key="1">
    <source>
        <dbReference type="ARBA" id="ARBA00008942"/>
    </source>
</evidence>
<dbReference type="EMBL" id="CAJPEV010001951">
    <property type="protein sequence ID" value="CAG0895038.1"/>
    <property type="molecule type" value="Genomic_DNA"/>
</dbReference>
<dbReference type="GO" id="GO:0031083">
    <property type="term" value="C:BLOC-1 complex"/>
    <property type="evidence" value="ECO:0007669"/>
    <property type="project" value="TreeGrafter"/>
</dbReference>
<comment type="similarity">
    <text evidence="1">Belongs to the BLOC1S3 family.</text>
</comment>
<accession>A0A7R8XFH4</accession>
<gene>
    <name evidence="4" type="ORF">DSTB1V02_LOCUS8497</name>
</gene>
<dbReference type="InterPro" id="IPR017245">
    <property type="entry name" value="BLOC-1_complex_su-3"/>
</dbReference>
<evidence type="ECO:0000313" key="5">
    <source>
        <dbReference type="Proteomes" id="UP000677054"/>
    </source>
</evidence>
<dbReference type="PANTHER" id="PTHR31974:SF2">
    <property type="entry name" value="BIOGENESIS OF LYSOSOME-RELATED ORGANELLES COMPLEX 1 SUBUNIT 3"/>
    <property type="match status" value="1"/>
</dbReference>
<reference evidence="4" key="1">
    <citation type="submission" date="2020-11" db="EMBL/GenBank/DDBJ databases">
        <authorList>
            <person name="Tran Van P."/>
        </authorList>
    </citation>
    <scope>NUCLEOTIDE SEQUENCE</scope>
</reference>
<evidence type="ECO:0000256" key="3">
    <source>
        <dbReference type="SAM" id="MobiDB-lite"/>
    </source>
</evidence>
<evidence type="ECO:0000256" key="2">
    <source>
        <dbReference type="ARBA" id="ARBA00019581"/>
    </source>
</evidence>
<keyword evidence="5" id="KW-1185">Reference proteome</keyword>
<dbReference type="Proteomes" id="UP000677054">
    <property type="component" value="Unassembled WGS sequence"/>
</dbReference>
<proteinExistence type="inferred from homology"/>
<sequence length="139" mass="15363">MSHQGVVVMGEASESESEDESPGRKSEDNEQEDSSTPSSPSSFSLQSPSEDPGRRESLLHVKLREANAECIQSLETCVKGPLVDKTNDLRGLSQAMMRQQTILQDTASMLREWTNTLFRLEDQLSKVLTSNALSSFKIS</sequence>
<organism evidence="4">
    <name type="scientific">Darwinula stevensoni</name>
    <dbReference type="NCBI Taxonomy" id="69355"/>
    <lineage>
        <taxon>Eukaryota</taxon>
        <taxon>Metazoa</taxon>
        <taxon>Ecdysozoa</taxon>
        <taxon>Arthropoda</taxon>
        <taxon>Crustacea</taxon>
        <taxon>Oligostraca</taxon>
        <taxon>Ostracoda</taxon>
        <taxon>Podocopa</taxon>
        <taxon>Podocopida</taxon>
        <taxon>Darwinulocopina</taxon>
        <taxon>Darwinuloidea</taxon>
        <taxon>Darwinulidae</taxon>
        <taxon>Darwinula</taxon>
    </lineage>
</organism>
<dbReference type="Pfam" id="PF15753">
    <property type="entry name" value="BLOC1S3"/>
    <property type="match status" value="1"/>
</dbReference>
<dbReference type="EMBL" id="LR901468">
    <property type="protein sequence ID" value="CAD7248687.1"/>
    <property type="molecule type" value="Genomic_DNA"/>
</dbReference>
<evidence type="ECO:0000313" key="4">
    <source>
        <dbReference type="EMBL" id="CAD7248687.1"/>
    </source>
</evidence>
<feature type="region of interest" description="Disordered" evidence="3">
    <location>
        <begin position="1"/>
        <end position="57"/>
    </location>
</feature>
<protein>
    <recommendedName>
        <fullName evidence="2">Biogenesis of lysosome-related organelles complex 1 subunit 3</fullName>
    </recommendedName>
</protein>
<dbReference type="PANTHER" id="PTHR31974">
    <property type="entry name" value="BIOGENESIS OF LYSOSOME-RELATED ORGANELLES COMPLEX 1 SUBUNIT 3"/>
    <property type="match status" value="1"/>
</dbReference>
<name>A0A7R8XFH4_9CRUS</name>
<dbReference type="AlphaFoldDB" id="A0A7R8XFH4"/>